<keyword evidence="4 7" id="KW-0539">Nucleus</keyword>
<evidence type="ECO:0000256" key="1">
    <source>
        <dbReference type="ARBA" id="ARBA00004604"/>
    </source>
</evidence>
<dbReference type="HOGENOM" id="CLU_011271_1_0_1"/>
<keyword evidence="3 7" id="KW-0698">rRNA processing</keyword>
<evidence type="ECO:0000256" key="5">
    <source>
        <dbReference type="ARBA" id="ARBA00023274"/>
    </source>
</evidence>
<dbReference type="GO" id="GO:0006364">
    <property type="term" value="P:rRNA processing"/>
    <property type="evidence" value="ECO:0007669"/>
    <property type="project" value="UniProtKB-KW"/>
</dbReference>
<dbReference type="eggNOG" id="KOG2600">
    <property type="taxonomic scope" value="Eukaryota"/>
</dbReference>
<sequence>MSSQNDAAASTAALPMSNLEAFLKPSPVLYSGSVAAAKGYLDSLTQDLRQEQRGQKRKQRTPVPQAHQLHVNGFNHNQIWEQAKRILDSALTISSRDLDRFNERNTALSRPSKPKFPEDDESMSDDVEDDEEMEDGEDSEDNEEMLDLGDEEEVDFGEDYGEPLPEEENEEVEEEEEEEEEEKEDGTLEGDESPRPDKKKKIDPHSLNDDFFSLEEFNKQSAFFENRDSRRPHTDADSDEEDIDWDADPLALPNIPDKRTVDEDGNDEDEDDMDEDELDLDMEIPDANSEEGDEDEDGDMGLNDDPRNAKYEDFFDPPPNASKSKSKQTKQTQEDIDADIDRAMANVRRDLFDDDGMSGEDDAMDGEQSKNMSSHEKRRAQIADEIRRLEAANVAKKDWTLMGEAQSNARPINSLIEEDLDFERVGKPVPIITTEVSNDIESLIKRRIITKEFDDIIRRRPLAIGEQGGATKRKFELDETKPQHSLAELYEQDHLRATDPGFIDKGAEKLRKEHNEVIQLWEQISSQLDTLSNWHFKPKRPQVDLNVVSNVDTITMEDAQPTTRGESGIASGNMAPHEIYNPSETRMAGEIKLKSGVSLAKDELGKEAKLRHRRRREAQKKRKRESQAAASKPDSASSQKKELVSNLKKGGVKVIGKGGNLTDVQGNKIQDTASKGRENLKL</sequence>
<evidence type="ECO:0000256" key="8">
    <source>
        <dbReference type="SAM" id="MobiDB-lite"/>
    </source>
</evidence>
<dbReference type="GeneID" id="9521548"/>
<feature type="compositionally biased region" description="Basic residues" evidence="8">
    <location>
        <begin position="609"/>
        <end position="624"/>
    </location>
</feature>
<feature type="region of interest" description="Disordered" evidence="8">
    <location>
        <begin position="95"/>
        <end position="206"/>
    </location>
</feature>
<evidence type="ECO:0000256" key="7">
    <source>
        <dbReference type="PIRNR" id="PIRNR017300"/>
    </source>
</evidence>
<dbReference type="RefSeq" id="XP_003013947.1">
    <property type="nucleotide sequence ID" value="XM_003013901.1"/>
</dbReference>
<accession>D4AU37</accession>
<keyword evidence="5 7" id="KW-0687">Ribonucleoprotein</keyword>
<feature type="compositionally biased region" description="Acidic residues" evidence="8">
    <location>
        <begin position="263"/>
        <end position="299"/>
    </location>
</feature>
<feature type="compositionally biased region" description="Basic and acidic residues" evidence="8">
    <location>
        <begin position="304"/>
        <end position="313"/>
    </location>
</feature>
<dbReference type="EMBL" id="ABSU01000010">
    <property type="protein sequence ID" value="EFE33307.1"/>
    <property type="molecule type" value="Genomic_DNA"/>
</dbReference>
<dbReference type="Pfam" id="PF04006">
    <property type="entry name" value="Mpp10"/>
    <property type="match status" value="2"/>
</dbReference>
<proteinExistence type="inferred from homology"/>
<dbReference type="OMA" id="HFAEDFG"/>
<feature type="region of interest" description="Disordered" evidence="8">
    <location>
        <begin position="222"/>
        <end position="377"/>
    </location>
</feature>
<feature type="compositionally biased region" description="Acidic residues" evidence="8">
    <location>
        <begin position="118"/>
        <end position="191"/>
    </location>
</feature>
<feature type="compositionally biased region" description="Basic and acidic residues" evidence="8">
    <location>
        <begin position="339"/>
        <end position="351"/>
    </location>
</feature>
<dbReference type="GO" id="GO:0034457">
    <property type="term" value="C:Mpp10 complex"/>
    <property type="evidence" value="ECO:0007669"/>
    <property type="project" value="UniProtKB-UniRule"/>
</dbReference>
<dbReference type="PIRSF" id="PIRSF017300">
    <property type="entry name" value="snoRNP_Mpp10"/>
    <property type="match status" value="1"/>
</dbReference>
<dbReference type="AlphaFoldDB" id="D4AU37"/>
<feature type="region of interest" description="Disordered" evidence="8">
    <location>
        <begin position="46"/>
        <end position="70"/>
    </location>
</feature>
<dbReference type="GO" id="GO:0005732">
    <property type="term" value="C:sno(s)RNA-containing ribonucleoprotein complex"/>
    <property type="evidence" value="ECO:0007669"/>
    <property type="project" value="UniProtKB-UniRule"/>
</dbReference>
<gene>
    <name evidence="9" type="ORF">ARB_07667</name>
</gene>
<comment type="caution">
    <text evidence="9">The sequence shown here is derived from an EMBL/GenBank/DDBJ whole genome shotgun (WGS) entry which is preliminary data.</text>
</comment>
<comment type="function">
    <text evidence="7">Involved in nucleolar processing of pre-18S ribosomal RNA.</text>
</comment>
<evidence type="ECO:0000256" key="2">
    <source>
        <dbReference type="ARBA" id="ARBA00022517"/>
    </source>
</evidence>
<feature type="region of interest" description="Disordered" evidence="8">
    <location>
        <begin position="603"/>
        <end position="682"/>
    </location>
</feature>
<evidence type="ECO:0000256" key="4">
    <source>
        <dbReference type="ARBA" id="ARBA00023242"/>
    </source>
</evidence>
<protein>
    <recommendedName>
        <fullName evidence="7">U3 small nucleolar ribonucleoprotein protein MPP10</fullName>
    </recommendedName>
</protein>
<organism evidence="9 10">
    <name type="scientific">Arthroderma benhamiae (strain ATCC MYA-4681 / CBS 112371)</name>
    <name type="common">Trichophyton mentagrophytes</name>
    <dbReference type="NCBI Taxonomy" id="663331"/>
    <lineage>
        <taxon>Eukaryota</taxon>
        <taxon>Fungi</taxon>
        <taxon>Dikarya</taxon>
        <taxon>Ascomycota</taxon>
        <taxon>Pezizomycotina</taxon>
        <taxon>Eurotiomycetes</taxon>
        <taxon>Eurotiomycetidae</taxon>
        <taxon>Onygenales</taxon>
        <taxon>Arthrodermataceae</taxon>
        <taxon>Trichophyton</taxon>
    </lineage>
</organism>
<feature type="compositionally biased region" description="Basic and acidic residues" evidence="8">
    <location>
        <begin position="225"/>
        <end position="236"/>
    </location>
</feature>
<reference evidence="10" key="1">
    <citation type="journal article" date="2011" name="Genome Biol.">
        <title>Comparative and functional genomics provide insights into the pathogenicity of dermatophytic fungi.</title>
        <authorList>
            <person name="Burmester A."/>
            <person name="Shelest E."/>
            <person name="Gloeckner G."/>
            <person name="Heddergott C."/>
            <person name="Schindler S."/>
            <person name="Staib P."/>
            <person name="Heidel A."/>
            <person name="Felder M."/>
            <person name="Petzold A."/>
            <person name="Szafranski K."/>
            <person name="Feuermann M."/>
            <person name="Pedruzzi I."/>
            <person name="Priebe S."/>
            <person name="Groth M."/>
            <person name="Winkler R."/>
            <person name="Li W."/>
            <person name="Kniemeyer O."/>
            <person name="Schroeckh V."/>
            <person name="Hertweck C."/>
            <person name="Hube B."/>
            <person name="White T.C."/>
            <person name="Platzer M."/>
            <person name="Guthke R."/>
            <person name="Heitman J."/>
            <person name="Woestemeyer J."/>
            <person name="Zipfel P.F."/>
            <person name="Monod M."/>
            <person name="Brakhage A.A."/>
        </authorList>
    </citation>
    <scope>NUCLEOTIDE SEQUENCE [LARGE SCALE GENOMIC DNA]</scope>
    <source>
        <strain evidence="10">ATCC MYA-4681 / CBS 112371</strain>
    </source>
</reference>
<comment type="similarity">
    <text evidence="6 7">Belongs to the MPP10 family.</text>
</comment>
<keyword evidence="2 7" id="KW-0690">Ribosome biogenesis</keyword>
<keyword evidence="10" id="KW-1185">Reference proteome</keyword>
<evidence type="ECO:0000256" key="3">
    <source>
        <dbReference type="ARBA" id="ARBA00022552"/>
    </source>
</evidence>
<evidence type="ECO:0000256" key="6">
    <source>
        <dbReference type="ARBA" id="ARBA00029455"/>
    </source>
</evidence>
<dbReference type="STRING" id="663331.D4AU37"/>
<dbReference type="InterPro" id="IPR012173">
    <property type="entry name" value="Mpp10"/>
</dbReference>
<dbReference type="KEGG" id="abe:ARB_07667"/>
<dbReference type="GO" id="GO:0032040">
    <property type="term" value="C:small-subunit processome"/>
    <property type="evidence" value="ECO:0007669"/>
    <property type="project" value="TreeGrafter"/>
</dbReference>
<dbReference type="OrthoDB" id="445326at2759"/>
<feature type="compositionally biased region" description="Acidic residues" evidence="8">
    <location>
        <begin position="237"/>
        <end position="247"/>
    </location>
</feature>
<dbReference type="PANTHER" id="PTHR17039:SF0">
    <property type="entry name" value="U3 SMALL NUCLEOLAR RIBONUCLEOPROTEIN PROTEIN MPP10"/>
    <property type="match status" value="1"/>
</dbReference>
<evidence type="ECO:0000313" key="9">
    <source>
        <dbReference type="EMBL" id="EFE33307.1"/>
    </source>
</evidence>
<feature type="compositionally biased region" description="Polar residues" evidence="8">
    <location>
        <begin position="662"/>
        <end position="673"/>
    </location>
</feature>
<comment type="subcellular location">
    <subcellularLocation>
        <location evidence="1 7">Nucleus</location>
        <location evidence="1 7">Nucleolus</location>
    </subcellularLocation>
</comment>
<name>D4AU37_ARTBC</name>
<dbReference type="PANTHER" id="PTHR17039">
    <property type="entry name" value="U3 SMALL NUCLEOLAR RIBONUCLEOPROTEIN PROTEIN MPP10"/>
    <property type="match status" value="1"/>
</dbReference>
<feature type="compositionally biased region" description="Acidic residues" evidence="8">
    <location>
        <begin position="352"/>
        <end position="365"/>
    </location>
</feature>
<dbReference type="Proteomes" id="UP000008866">
    <property type="component" value="Unassembled WGS sequence"/>
</dbReference>
<evidence type="ECO:0000313" key="10">
    <source>
        <dbReference type="Proteomes" id="UP000008866"/>
    </source>
</evidence>